<evidence type="ECO:0000259" key="1">
    <source>
        <dbReference type="PROSITE" id="PS50887"/>
    </source>
</evidence>
<protein>
    <submittedName>
        <fullName evidence="2">Diguanylate cyclase/phosphodiesterase (GGDEF &amp; EAL domain) with PAS/PAC and GAF sensor(S)</fullName>
    </submittedName>
</protein>
<dbReference type="InterPro" id="IPR050469">
    <property type="entry name" value="Diguanylate_Cyclase"/>
</dbReference>
<dbReference type="GO" id="GO:0052621">
    <property type="term" value="F:diguanylate cyclase activity"/>
    <property type="evidence" value="ECO:0007669"/>
    <property type="project" value="TreeGrafter"/>
</dbReference>
<dbReference type="Pfam" id="PF00990">
    <property type="entry name" value="GGDEF"/>
    <property type="match status" value="1"/>
</dbReference>
<feature type="domain" description="GGDEF" evidence="1">
    <location>
        <begin position="108"/>
        <end position="254"/>
    </location>
</feature>
<dbReference type="SUPFAM" id="SSF55073">
    <property type="entry name" value="Nucleotide cyclase"/>
    <property type="match status" value="1"/>
</dbReference>
<dbReference type="EMBL" id="LCCN01000003">
    <property type="protein sequence ID" value="KKS33022.1"/>
    <property type="molecule type" value="Genomic_DNA"/>
</dbReference>
<sequence>MSDTNVDVDPRPLVADVYNKLFDQNPAHRRAERLKKIPLIGRLIDVLQAKFIDLNTIPTQMGYESGLAEGRGVDGLTGLFNSTGIEIRAQEITQSLLRGAHDADPQTVVMGIAIIDINKFKKVNDTLGHAKGDGVIIEIARILQTSLERQTDQPARIGGDEFLVIFPLYDNPQINKPLSQALTDSKGPIYKMFALIDKFRSDDLSMSNLKGVATLSVGFKSFTVAELQQAMDEYTQYSNQTLLSGQEPQSFINHSLKIAADKALYRAKKMANETGKNTFVSSSPTD</sequence>
<dbReference type="PROSITE" id="PS50887">
    <property type="entry name" value="GGDEF"/>
    <property type="match status" value="1"/>
</dbReference>
<dbReference type="NCBIfam" id="TIGR00254">
    <property type="entry name" value="GGDEF"/>
    <property type="match status" value="1"/>
</dbReference>
<gene>
    <name evidence="2" type="ORF">UU93_C0003G0030</name>
</gene>
<dbReference type="Gene3D" id="3.30.70.270">
    <property type="match status" value="1"/>
</dbReference>
<evidence type="ECO:0000313" key="2">
    <source>
        <dbReference type="EMBL" id="KKS33022.1"/>
    </source>
</evidence>
<organism evidence="2 3">
    <name type="scientific">Candidatus Amesbacteria bacterium GW2011_GWA2_42_12</name>
    <dbReference type="NCBI Taxonomy" id="1618356"/>
    <lineage>
        <taxon>Bacteria</taxon>
        <taxon>Candidatus Amesiibacteriota</taxon>
    </lineage>
</organism>
<dbReference type="STRING" id="1618356.UU93_C0003G0030"/>
<proteinExistence type="predicted"/>
<dbReference type="PANTHER" id="PTHR45138">
    <property type="entry name" value="REGULATORY COMPONENTS OF SENSORY TRANSDUCTION SYSTEM"/>
    <property type="match status" value="1"/>
</dbReference>
<comment type="caution">
    <text evidence="2">The sequence shown here is derived from an EMBL/GenBank/DDBJ whole genome shotgun (WGS) entry which is preliminary data.</text>
</comment>
<accession>A0A0G0Y8E8</accession>
<dbReference type="Proteomes" id="UP000034160">
    <property type="component" value="Unassembled WGS sequence"/>
</dbReference>
<dbReference type="AlphaFoldDB" id="A0A0G0Y8E8"/>
<reference evidence="2 3" key="1">
    <citation type="journal article" date="2015" name="Nature">
        <title>rRNA introns, odd ribosomes, and small enigmatic genomes across a large radiation of phyla.</title>
        <authorList>
            <person name="Brown C.T."/>
            <person name="Hug L.A."/>
            <person name="Thomas B.C."/>
            <person name="Sharon I."/>
            <person name="Castelle C.J."/>
            <person name="Singh A."/>
            <person name="Wilkins M.J."/>
            <person name="Williams K.H."/>
            <person name="Banfield J.F."/>
        </authorList>
    </citation>
    <scope>NUCLEOTIDE SEQUENCE [LARGE SCALE GENOMIC DNA]</scope>
</reference>
<evidence type="ECO:0000313" key="3">
    <source>
        <dbReference type="Proteomes" id="UP000034160"/>
    </source>
</evidence>
<dbReference type="SMART" id="SM00267">
    <property type="entry name" value="GGDEF"/>
    <property type="match status" value="1"/>
</dbReference>
<dbReference type="InterPro" id="IPR043128">
    <property type="entry name" value="Rev_trsase/Diguanyl_cyclase"/>
</dbReference>
<dbReference type="PANTHER" id="PTHR45138:SF9">
    <property type="entry name" value="DIGUANYLATE CYCLASE DGCM-RELATED"/>
    <property type="match status" value="1"/>
</dbReference>
<dbReference type="CDD" id="cd01949">
    <property type="entry name" value="GGDEF"/>
    <property type="match status" value="1"/>
</dbReference>
<dbReference type="InterPro" id="IPR029787">
    <property type="entry name" value="Nucleotide_cyclase"/>
</dbReference>
<name>A0A0G0Y8E8_9BACT</name>
<dbReference type="InterPro" id="IPR000160">
    <property type="entry name" value="GGDEF_dom"/>
</dbReference>